<dbReference type="InterPro" id="IPR016162">
    <property type="entry name" value="Ald_DH_N"/>
</dbReference>
<evidence type="ECO:0000256" key="4">
    <source>
        <dbReference type="SAM" id="MobiDB-lite"/>
    </source>
</evidence>
<evidence type="ECO:0000256" key="1">
    <source>
        <dbReference type="ARBA" id="ARBA00023002"/>
    </source>
</evidence>
<dbReference type="InterPro" id="IPR029510">
    <property type="entry name" value="Ald_DH_CS_GLU"/>
</dbReference>
<evidence type="ECO:0000259" key="5">
    <source>
        <dbReference type="Pfam" id="PF00171"/>
    </source>
</evidence>
<dbReference type="InterPro" id="IPR016163">
    <property type="entry name" value="Ald_DH_C"/>
</dbReference>
<organism evidence="6 7">
    <name type="scientific">Ramlibacter terrae</name>
    <dbReference type="NCBI Taxonomy" id="2732511"/>
    <lineage>
        <taxon>Bacteria</taxon>
        <taxon>Pseudomonadati</taxon>
        <taxon>Pseudomonadota</taxon>
        <taxon>Betaproteobacteria</taxon>
        <taxon>Burkholderiales</taxon>
        <taxon>Comamonadaceae</taxon>
        <taxon>Ramlibacter</taxon>
    </lineage>
</organism>
<dbReference type="SUPFAM" id="SSF53720">
    <property type="entry name" value="ALDH-like"/>
    <property type="match status" value="1"/>
</dbReference>
<sequence length="479" mass="50930">MHREPVRRTVRDHQSFRSNRRATVAQAGDEDVAAAVAAARQAFDSTWRKTSGVERGRLMVRLADLLEAAAAHMGTLESTDNGKVIRETKPQMVFAARAYRFFAGYADKLWGAQLPLDRRDVFDYTTREPLGVVALITAWNSPMGLLANKLAPALATGNCVVIKPSEHASATTVEFCKLVEQAGFPPGVINVVCGAAETGRALAASAVDKISFTGSGGVAREIAAQAGRNLVPVTLELGGKSANIIFDDADFDKAVSGALAGIFAATGQTCIAGSRLLVQRGIHGRMVERLAQRAGAIRMGNPLSPATEMGTAANEPQFARILRSIEAARAEGAQLVAGGKAATAGELAGGFFIEPTVFDHVDNRMGIAREEVFGPVLSVIPFDTEEEAIGIANDSPYGLAAGVWTQNLPRTLRVTRELRVGQVWVNTYRSLAVQAPFGGVKQSGFGRERGEAALDGYLAPKNVMIDFSGEDFDAFAVKT</sequence>
<reference evidence="6 7" key="1">
    <citation type="submission" date="2020-05" db="EMBL/GenBank/DDBJ databases">
        <title>Ramlibacter rhizophilus sp. nov., isolated from rhizosphere soil of national flower Mugunghwa from South Korea.</title>
        <authorList>
            <person name="Zheng-Fei Y."/>
            <person name="Huan T."/>
        </authorList>
    </citation>
    <scope>NUCLEOTIDE SEQUENCE [LARGE SCALE GENOMIC DNA]</scope>
    <source>
        <strain evidence="6 7">H242</strain>
    </source>
</reference>
<proteinExistence type="inferred from homology"/>
<dbReference type="PROSITE" id="PS00070">
    <property type="entry name" value="ALDEHYDE_DEHYDR_CYS"/>
    <property type="match status" value="1"/>
</dbReference>
<keyword evidence="1 3" id="KW-0560">Oxidoreductase</keyword>
<evidence type="ECO:0000256" key="2">
    <source>
        <dbReference type="PROSITE-ProRule" id="PRU10007"/>
    </source>
</evidence>
<feature type="active site" evidence="2">
    <location>
        <position position="236"/>
    </location>
</feature>
<dbReference type="InterPro" id="IPR016160">
    <property type="entry name" value="Ald_DH_CS_CYS"/>
</dbReference>
<dbReference type="PANTHER" id="PTHR11699">
    <property type="entry name" value="ALDEHYDE DEHYDROGENASE-RELATED"/>
    <property type="match status" value="1"/>
</dbReference>
<gene>
    <name evidence="6" type="ORF">HK414_22175</name>
</gene>
<dbReference type="Gene3D" id="3.40.605.10">
    <property type="entry name" value="Aldehyde Dehydrogenase, Chain A, domain 1"/>
    <property type="match status" value="1"/>
</dbReference>
<dbReference type="CDD" id="cd07114">
    <property type="entry name" value="ALDH_DhaS"/>
    <property type="match status" value="1"/>
</dbReference>
<dbReference type="PROSITE" id="PS00687">
    <property type="entry name" value="ALDEHYDE_DEHYDR_GLU"/>
    <property type="match status" value="1"/>
</dbReference>
<dbReference type="InterPro" id="IPR015590">
    <property type="entry name" value="Aldehyde_DH_dom"/>
</dbReference>
<feature type="region of interest" description="Disordered" evidence="4">
    <location>
        <begin position="1"/>
        <end position="23"/>
    </location>
</feature>
<dbReference type="Pfam" id="PF00171">
    <property type="entry name" value="Aldedh"/>
    <property type="match status" value="1"/>
</dbReference>
<keyword evidence="7" id="KW-1185">Reference proteome</keyword>
<evidence type="ECO:0000256" key="3">
    <source>
        <dbReference type="RuleBase" id="RU003345"/>
    </source>
</evidence>
<feature type="compositionally biased region" description="Basic and acidic residues" evidence="4">
    <location>
        <begin position="1"/>
        <end position="15"/>
    </location>
</feature>
<dbReference type="Proteomes" id="UP000500826">
    <property type="component" value="Chromosome"/>
</dbReference>
<reference evidence="6 7" key="2">
    <citation type="submission" date="2020-05" db="EMBL/GenBank/DDBJ databases">
        <authorList>
            <person name="Khan S.A."/>
            <person name="Jeon C.O."/>
            <person name="Chun B.H."/>
        </authorList>
    </citation>
    <scope>NUCLEOTIDE SEQUENCE [LARGE SCALE GENOMIC DNA]</scope>
    <source>
        <strain evidence="6 7">H242</strain>
    </source>
</reference>
<dbReference type="EMBL" id="CP053418">
    <property type="protein sequence ID" value="QJW85894.1"/>
    <property type="molecule type" value="Genomic_DNA"/>
</dbReference>
<protein>
    <submittedName>
        <fullName evidence="6">Aldehyde dehydrogenase</fullName>
    </submittedName>
</protein>
<comment type="similarity">
    <text evidence="3">Belongs to the aldehyde dehydrogenase family.</text>
</comment>
<evidence type="ECO:0000313" key="6">
    <source>
        <dbReference type="EMBL" id="QJW85894.1"/>
    </source>
</evidence>
<accession>A0ABX6P8U7</accession>
<evidence type="ECO:0000313" key="7">
    <source>
        <dbReference type="Proteomes" id="UP000500826"/>
    </source>
</evidence>
<feature type="domain" description="Aldehyde dehydrogenase" evidence="5">
    <location>
        <begin position="14"/>
        <end position="463"/>
    </location>
</feature>
<dbReference type="Gene3D" id="3.40.309.10">
    <property type="entry name" value="Aldehyde Dehydrogenase, Chain A, domain 2"/>
    <property type="match status" value="1"/>
</dbReference>
<name>A0ABX6P8U7_9BURK</name>
<dbReference type="InterPro" id="IPR016161">
    <property type="entry name" value="Ald_DH/histidinol_DH"/>
</dbReference>